<dbReference type="Proteomes" id="UP000245207">
    <property type="component" value="Unassembled WGS sequence"/>
</dbReference>
<reference evidence="2 3" key="1">
    <citation type="journal article" date="2018" name="Mol. Plant">
        <title>The genome of Artemisia annua provides insight into the evolution of Asteraceae family and artemisinin biosynthesis.</title>
        <authorList>
            <person name="Shen Q."/>
            <person name="Zhang L."/>
            <person name="Liao Z."/>
            <person name="Wang S."/>
            <person name="Yan T."/>
            <person name="Shi P."/>
            <person name="Liu M."/>
            <person name="Fu X."/>
            <person name="Pan Q."/>
            <person name="Wang Y."/>
            <person name="Lv Z."/>
            <person name="Lu X."/>
            <person name="Zhang F."/>
            <person name="Jiang W."/>
            <person name="Ma Y."/>
            <person name="Chen M."/>
            <person name="Hao X."/>
            <person name="Li L."/>
            <person name="Tang Y."/>
            <person name="Lv G."/>
            <person name="Zhou Y."/>
            <person name="Sun X."/>
            <person name="Brodelius P.E."/>
            <person name="Rose J.K.C."/>
            <person name="Tang K."/>
        </authorList>
    </citation>
    <scope>NUCLEOTIDE SEQUENCE [LARGE SCALE GENOMIC DNA]</scope>
    <source>
        <strain evidence="3">cv. Huhao1</strain>
        <tissue evidence="2">Leaf</tissue>
    </source>
</reference>
<keyword evidence="3" id="KW-1185">Reference proteome</keyword>
<name>A0A2U1M7M8_ARTAN</name>
<evidence type="ECO:0000313" key="2">
    <source>
        <dbReference type="EMBL" id="PWA57259.1"/>
    </source>
</evidence>
<protein>
    <submittedName>
        <fullName evidence="2">Uncharacterized protein</fullName>
    </submittedName>
</protein>
<comment type="caution">
    <text evidence="2">The sequence shown here is derived from an EMBL/GenBank/DDBJ whole genome shotgun (WGS) entry which is preliminary data.</text>
</comment>
<dbReference type="AlphaFoldDB" id="A0A2U1M7M8"/>
<proteinExistence type="predicted"/>
<evidence type="ECO:0000256" key="1">
    <source>
        <dbReference type="SAM" id="MobiDB-lite"/>
    </source>
</evidence>
<organism evidence="2 3">
    <name type="scientific">Artemisia annua</name>
    <name type="common">Sweet wormwood</name>
    <dbReference type="NCBI Taxonomy" id="35608"/>
    <lineage>
        <taxon>Eukaryota</taxon>
        <taxon>Viridiplantae</taxon>
        <taxon>Streptophyta</taxon>
        <taxon>Embryophyta</taxon>
        <taxon>Tracheophyta</taxon>
        <taxon>Spermatophyta</taxon>
        <taxon>Magnoliopsida</taxon>
        <taxon>eudicotyledons</taxon>
        <taxon>Gunneridae</taxon>
        <taxon>Pentapetalae</taxon>
        <taxon>asterids</taxon>
        <taxon>campanulids</taxon>
        <taxon>Asterales</taxon>
        <taxon>Asteraceae</taxon>
        <taxon>Asteroideae</taxon>
        <taxon>Anthemideae</taxon>
        <taxon>Artemisiinae</taxon>
        <taxon>Artemisia</taxon>
    </lineage>
</organism>
<sequence length="249" mass="28818">MVSTRRSVLNNTSLSSSVKVAPPKKQVSTLSTRSSYNYHGPYQLNYNEQKVWSSFIMTDKADANEYVMYPLKEHLHTVDDVRVVDLLGKFAVNTFNKSCQMYVNKDEDNQVSGAEFMECKFYKLTWKYIFYMTIEAIERGIRGVYETRVECVAENGAMTLQNFVLTDHEPKWNRPWVKPRLESEFEYETVEDGSSDPQDFYELTGMVHRLTESGGFNYHNPAYSPHILIYNSSKDKKASAFDPNVSQQL</sequence>
<feature type="region of interest" description="Disordered" evidence="1">
    <location>
        <begin position="1"/>
        <end position="20"/>
    </location>
</feature>
<accession>A0A2U1M7M8</accession>
<feature type="compositionally biased region" description="Low complexity" evidence="1">
    <location>
        <begin position="1"/>
        <end position="18"/>
    </location>
</feature>
<evidence type="ECO:0000313" key="3">
    <source>
        <dbReference type="Proteomes" id="UP000245207"/>
    </source>
</evidence>
<gene>
    <name evidence="2" type="ORF">CTI12_AA410880</name>
</gene>
<dbReference type="EMBL" id="PKPP01006222">
    <property type="protein sequence ID" value="PWA57259.1"/>
    <property type="molecule type" value="Genomic_DNA"/>
</dbReference>